<evidence type="ECO:0000313" key="2">
    <source>
        <dbReference type="EMBL" id="KAJ1182982.1"/>
    </source>
</evidence>
<dbReference type="EMBL" id="JANPWB010000006">
    <property type="protein sequence ID" value="KAJ1182982.1"/>
    <property type="molecule type" value="Genomic_DNA"/>
</dbReference>
<accession>A0AAV7U285</accession>
<organism evidence="2 3">
    <name type="scientific">Pleurodeles waltl</name>
    <name type="common">Iberian ribbed newt</name>
    <dbReference type="NCBI Taxonomy" id="8319"/>
    <lineage>
        <taxon>Eukaryota</taxon>
        <taxon>Metazoa</taxon>
        <taxon>Chordata</taxon>
        <taxon>Craniata</taxon>
        <taxon>Vertebrata</taxon>
        <taxon>Euteleostomi</taxon>
        <taxon>Amphibia</taxon>
        <taxon>Batrachia</taxon>
        <taxon>Caudata</taxon>
        <taxon>Salamandroidea</taxon>
        <taxon>Salamandridae</taxon>
        <taxon>Pleurodelinae</taxon>
        <taxon>Pleurodeles</taxon>
    </lineage>
</organism>
<keyword evidence="3" id="KW-1185">Reference proteome</keyword>
<evidence type="ECO:0000256" key="1">
    <source>
        <dbReference type="SAM" id="MobiDB-lite"/>
    </source>
</evidence>
<protein>
    <submittedName>
        <fullName evidence="2">Uncharacterized protein</fullName>
    </submittedName>
</protein>
<name>A0AAV7U285_PLEWA</name>
<feature type="region of interest" description="Disordered" evidence="1">
    <location>
        <begin position="1"/>
        <end position="20"/>
    </location>
</feature>
<dbReference type="AlphaFoldDB" id="A0AAV7U285"/>
<reference evidence="2" key="1">
    <citation type="journal article" date="2022" name="bioRxiv">
        <title>Sequencing and chromosome-scale assembly of the giantPleurodeles waltlgenome.</title>
        <authorList>
            <person name="Brown T."/>
            <person name="Elewa A."/>
            <person name="Iarovenko S."/>
            <person name="Subramanian E."/>
            <person name="Araus A.J."/>
            <person name="Petzold A."/>
            <person name="Susuki M."/>
            <person name="Suzuki K.-i.T."/>
            <person name="Hayashi T."/>
            <person name="Toyoda A."/>
            <person name="Oliveira C."/>
            <person name="Osipova E."/>
            <person name="Leigh N.D."/>
            <person name="Simon A."/>
            <person name="Yun M.H."/>
        </authorList>
    </citation>
    <scope>NUCLEOTIDE SEQUENCE</scope>
    <source>
        <strain evidence="2">20211129_DDA</strain>
        <tissue evidence="2">Liver</tissue>
    </source>
</reference>
<feature type="compositionally biased region" description="Basic and acidic residues" evidence="1">
    <location>
        <begin position="9"/>
        <end position="18"/>
    </location>
</feature>
<gene>
    <name evidence="2" type="ORF">NDU88_008156</name>
</gene>
<sequence length="69" mass="7335">MDGGGRSPSEAHQEEAVRRLRRGRSGLGCCVVEGADSAAMDAGDGLLLKPSREGAVRRWREDVQDLAAV</sequence>
<comment type="caution">
    <text evidence="2">The sequence shown here is derived from an EMBL/GenBank/DDBJ whole genome shotgun (WGS) entry which is preliminary data.</text>
</comment>
<dbReference type="Proteomes" id="UP001066276">
    <property type="component" value="Chromosome 3_2"/>
</dbReference>
<proteinExistence type="predicted"/>
<evidence type="ECO:0000313" key="3">
    <source>
        <dbReference type="Proteomes" id="UP001066276"/>
    </source>
</evidence>